<dbReference type="AlphaFoldDB" id="A0A8E1WBZ4"/>
<evidence type="ECO:0000313" key="3">
    <source>
        <dbReference type="Proteomes" id="UP000532373"/>
    </source>
</evidence>
<accession>A0A8E1WBZ4</accession>
<proteinExistence type="predicted"/>
<organism evidence="2 3">
    <name type="scientific">Aminobacter carboxidus</name>
    <dbReference type="NCBI Taxonomy" id="376165"/>
    <lineage>
        <taxon>Bacteria</taxon>
        <taxon>Pseudomonadati</taxon>
        <taxon>Pseudomonadota</taxon>
        <taxon>Alphaproteobacteria</taxon>
        <taxon>Hyphomicrobiales</taxon>
        <taxon>Phyllobacteriaceae</taxon>
        <taxon>Aminobacter</taxon>
    </lineage>
</organism>
<comment type="caution">
    <text evidence="2">The sequence shown here is derived from an EMBL/GenBank/DDBJ whole genome shotgun (WGS) entry which is preliminary data.</text>
</comment>
<dbReference type="EMBL" id="JACHGI010000001">
    <property type="protein sequence ID" value="MBB6464884.1"/>
    <property type="molecule type" value="Genomic_DNA"/>
</dbReference>
<feature type="region of interest" description="Disordered" evidence="1">
    <location>
        <begin position="25"/>
        <end position="45"/>
    </location>
</feature>
<protein>
    <submittedName>
        <fullName evidence="2">Uncharacterized protein</fullName>
    </submittedName>
</protein>
<feature type="region of interest" description="Disordered" evidence="1">
    <location>
        <begin position="66"/>
        <end position="89"/>
    </location>
</feature>
<reference evidence="2 3" key="1">
    <citation type="submission" date="2020-08" db="EMBL/GenBank/DDBJ databases">
        <title>Genomic Encyclopedia of Type Strains, Phase IV (KMG-IV): sequencing the most valuable type-strain genomes for metagenomic binning, comparative biology and taxonomic classification.</title>
        <authorList>
            <person name="Goeker M."/>
        </authorList>
    </citation>
    <scope>NUCLEOTIDE SEQUENCE [LARGE SCALE GENOMIC DNA]</scope>
    <source>
        <strain evidence="2 3">DSM 17454</strain>
    </source>
</reference>
<evidence type="ECO:0000313" key="2">
    <source>
        <dbReference type="EMBL" id="MBB6464884.1"/>
    </source>
</evidence>
<name>A0A8E1WBZ4_9HYPH</name>
<dbReference type="Proteomes" id="UP000532373">
    <property type="component" value="Unassembled WGS sequence"/>
</dbReference>
<gene>
    <name evidence="2" type="ORF">HNQ96_000731</name>
</gene>
<evidence type="ECO:0000256" key="1">
    <source>
        <dbReference type="SAM" id="MobiDB-lite"/>
    </source>
</evidence>
<sequence length="187" mass="19663">MRLPVSTRDQNGARRGMLLEIVGRGVVPSSREDRQPSASESPHGMRVLASTPASFSIDIGGPTGAVNGAVDGNAQPLVAGPSPTDAARSPALIGDRREVGLSDEVLAFEAGAHTARFRGDLGANGRILGEVTMARLPLARLDRPPTAAPQFSFEPSRGEHTSPSLRWRGTTAQSALKMIQRNHEVAG</sequence>